<evidence type="ECO:0000259" key="1">
    <source>
        <dbReference type="Pfam" id="PF09458"/>
    </source>
</evidence>
<dbReference type="STRING" id="1844006.PhaeoP97_02377"/>
<dbReference type="Pfam" id="PF09458">
    <property type="entry name" value="H_lectin"/>
    <property type="match status" value="1"/>
</dbReference>
<dbReference type="GO" id="GO:0098609">
    <property type="term" value="P:cell-cell adhesion"/>
    <property type="evidence" value="ECO:0007669"/>
    <property type="project" value="TreeGrafter"/>
</dbReference>
<dbReference type="InterPro" id="IPR052487">
    <property type="entry name" value="Galactose-binding_lectin"/>
</dbReference>
<dbReference type="GO" id="GO:0098636">
    <property type="term" value="C:protein complex involved in cell adhesion"/>
    <property type="evidence" value="ECO:0007669"/>
    <property type="project" value="TreeGrafter"/>
</dbReference>
<dbReference type="RefSeq" id="WP_072505203.1">
    <property type="nucleotide sequence ID" value="NZ_CP016364.1"/>
</dbReference>
<protein>
    <submittedName>
        <fullName evidence="2">H-type lectin domain protein</fullName>
    </submittedName>
</protein>
<proteinExistence type="predicted"/>
<gene>
    <name evidence="2" type="ORF">PhaeoP97_02377</name>
</gene>
<dbReference type="Gene3D" id="2.60.40.2080">
    <property type="match status" value="1"/>
</dbReference>
<dbReference type="InterPro" id="IPR019019">
    <property type="entry name" value="H-type_lectin_domain"/>
</dbReference>
<name>A0A1L3I6V6_9RHOB</name>
<evidence type="ECO:0000313" key="3">
    <source>
        <dbReference type="Proteomes" id="UP000183859"/>
    </source>
</evidence>
<dbReference type="OrthoDB" id="7658568at2"/>
<dbReference type="EMBL" id="CP016364">
    <property type="protein sequence ID" value="APG47771.1"/>
    <property type="molecule type" value="Genomic_DNA"/>
</dbReference>
<dbReference type="AlphaFoldDB" id="A0A1L3I6V6"/>
<dbReference type="GO" id="GO:0030247">
    <property type="term" value="F:polysaccharide binding"/>
    <property type="evidence" value="ECO:0007669"/>
    <property type="project" value="TreeGrafter"/>
</dbReference>
<dbReference type="GO" id="GO:0045335">
    <property type="term" value="C:phagocytic vesicle"/>
    <property type="evidence" value="ECO:0007669"/>
    <property type="project" value="TreeGrafter"/>
</dbReference>
<dbReference type="KEGG" id="php:PhaeoP97_02377"/>
<dbReference type="GO" id="GO:0009986">
    <property type="term" value="C:cell surface"/>
    <property type="evidence" value="ECO:0007669"/>
    <property type="project" value="TreeGrafter"/>
</dbReference>
<feature type="domain" description="H-type lectin" evidence="1">
    <location>
        <begin position="39"/>
        <end position="104"/>
    </location>
</feature>
<evidence type="ECO:0000313" key="2">
    <source>
        <dbReference type="EMBL" id="APG47771.1"/>
    </source>
</evidence>
<dbReference type="PANTHER" id="PTHR46938">
    <property type="entry name" value="DISCOIDIN-1 SUBUNIT A-RELATED-RELATED"/>
    <property type="match status" value="1"/>
</dbReference>
<dbReference type="GO" id="GO:0046871">
    <property type="term" value="F:N-acetylgalactosamine binding"/>
    <property type="evidence" value="ECO:0007669"/>
    <property type="project" value="TreeGrafter"/>
</dbReference>
<organism evidence="2 3">
    <name type="scientific">Phaeobacter porticola</name>
    <dbReference type="NCBI Taxonomy" id="1844006"/>
    <lineage>
        <taxon>Bacteria</taxon>
        <taxon>Pseudomonadati</taxon>
        <taxon>Pseudomonadota</taxon>
        <taxon>Alphaproteobacteria</taxon>
        <taxon>Rhodobacterales</taxon>
        <taxon>Roseobacteraceae</taxon>
        <taxon>Phaeobacter</taxon>
    </lineage>
</organism>
<keyword evidence="2" id="KW-0430">Lectin</keyword>
<dbReference type="InterPro" id="IPR037221">
    <property type="entry name" value="H-type_lectin_dom_sf"/>
</dbReference>
<keyword evidence="3" id="KW-1185">Reference proteome</keyword>
<reference evidence="3" key="1">
    <citation type="submission" date="2016-07" db="EMBL/GenBank/DDBJ databases">
        <title>Phaeobacter portensis sp. nov., a tropodithietic acid producing bacterium isolated from a German harbor.</title>
        <authorList>
            <person name="Freese H.M."/>
            <person name="Bunk B."/>
            <person name="Breider S."/>
            <person name="Brinkhoff T."/>
        </authorList>
    </citation>
    <scope>NUCLEOTIDE SEQUENCE [LARGE SCALE GENOMIC DNA]</scope>
    <source>
        <strain evidence="3">P97</strain>
    </source>
</reference>
<sequence>MKRLQSPRLGIDQGDIEIFSEFENGGNMWTGAGPRERRRAVRFSESFAALPAVHVSSSLMDIDSGAALRAELVAENITVEGFEVVFRTWNDSRIARIRAAWLAIGTLSYADDWDIP</sequence>
<accession>A0A1L3I6V6</accession>
<dbReference type="GO" id="GO:0070492">
    <property type="term" value="F:oligosaccharide binding"/>
    <property type="evidence" value="ECO:0007669"/>
    <property type="project" value="TreeGrafter"/>
</dbReference>
<dbReference type="Proteomes" id="UP000183859">
    <property type="component" value="Chromosome"/>
</dbReference>
<dbReference type="SUPFAM" id="SSF141086">
    <property type="entry name" value="Agglutinin HPA-like"/>
    <property type="match status" value="1"/>
</dbReference>